<dbReference type="SUPFAM" id="SSF47413">
    <property type="entry name" value="lambda repressor-like DNA-binding domains"/>
    <property type="match status" value="1"/>
</dbReference>
<evidence type="ECO:0000259" key="1">
    <source>
        <dbReference type="PROSITE" id="PS50943"/>
    </source>
</evidence>
<dbReference type="InterPro" id="IPR010982">
    <property type="entry name" value="Lambda_DNA-bd_dom_sf"/>
</dbReference>
<dbReference type="Pfam" id="PF13560">
    <property type="entry name" value="HTH_31"/>
    <property type="match status" value="1"/>
</dbReference>
<dbReference type="RefSeq" id="WP_374813091.1">
    <property type="nucleotide sequence ID" value="NZ_JBHFLD010000004.1"/>
</dbReference>
<dbReference type="EMBL" id="JBHFLD010000004">
    <property type="protein sequence ID" value="MFB2714763.1"/>
    <property type="molecule type" value="Genomic_DNA"/>
</dbReference>
<dbReference type="PROSITE" id="PS50943">
    <property type="entry name" value="HTH_CROC1"/>
    <property type="match status" value="1"/>
</dbReference>
<dbReference type="Proteomes" id="UP001576762">
    <property type="component" value="Unassembled WGS sequence"/>
</dbReference>
<evidence type="ECO:0000313" key="3">
    <source>
        <dbReference type="Proteomes" id="UP001576762"/>
    </source>
</evidence>
<feature type="domain" description="HTH cro/C1-type" evidence="1">
    <location>
        <begin position="13"/>
        <end position="69"/>
    </location>
</feature>
<dbReference type="InterPro" id="IPR001387">
    <property type="entry name" value="Cro/C1-type_HTH"/>
</dbReference>
<reference evidence="2 3" key="1">
    <citation type="submission" date="2024-09" db="EMBL/GenBank/DDBJ databases">
        <title>Draft genome sequences of 6 high pH adapted Marinobacter shengliensis sp. isolated from Mariana forearc serpentinite mud volcanoes.</title>
        <authorList>
            <person name="Elkassas S."/>
            <person name="Serres M."/>
            <person name="Michael N."/>
            <person name="Amina P."/>
            <person name="Teodora Z."/>
            <person name="Julie H."/>
        </authorList>
    </citation>
    <scope>NUCLEOTIDE SEQUENCE [LARGE SCALE GENOMIC DNA]</scope>
    <source>
        <strain evidence="2 3">EB4</strain>
    </source>
</reference>
<accession>A0ABV4W3T0</accession>
<name>A0ABV4W3T0_9GAMM</name>
<comment type="caution">
    <text evidence="2">The sequence shown here is derived from an EMBL/GenBank/DDBJ whole genome shotgun (WGS) entry which is preliminary data.</text>
</comment>
<protein>
    <submittedName>
        <fullName evidence="2">Helix-turn-helix domain-containing protein</fullName>
    </submittedName>
</protein>
<gene>
    <name evidence="2" type="ORF">ACE05E_04630</name>
</gene>
<organism evidence="2 3">
    <name type="scientific">Marinobacter shengliensis</name>
    <dbReference type="NCBI Taxonomy" id="1389223"/>
    <lineage>
        <taxon>Bacteria</taxon>
        <taxon>Pseudomonadati</taxon>
        <taxon>Pseudomonadota</taxon>
        <taxon>Gammaproteobacteria</taxon>
        <taxon>Pseudomonadales</taxon>
        <taxon>Marinobacteraceae</taxon>
        <taxon>Marinobacter</taxon>
    </lineage>
</organism>
<keyword evidence="3" id="KW-1185">Reference proteome</keyword>
<evidence type="ECO:0000313" key="2">
    <source>
        <dbReference type="EMBL" id="MFB2714763.1"/>
    </source>
</evidence>
<dbReference type="Gene3D" id="1.10.260.40">
    <property type="entry name" value="lambda repressor-like DNA-binding domains"/>
    <property type="match status" value="1"/>
</dbReference>
<dbReference type="SMART" id="SM00530">
    <property type="entry name" value="HTH_XRE"/>
    <property type="match status" value="1"/>
</dbReference>
<dbReference type="CDD" id="cd00093">
    <property type="entry name" value="HTH_XRE"/>
    <property type="match status" value="1"/>
</dbReference>
<proteinExistence type="predicted"/>
<sequence>MNTFTKEALATALRHYMEENSLTQAQVAEELKVSQAHISRVLNRNWKRKSGRIRKICKAIGVEATADPRQNDELMQALSEVWNGEVDDAKALAKCIRAIGEARKHLPL</sequence>